<keyword evidence="5" id="KW-0029">Amino-acid transport</keyword>
<keyword evidence="4 7" id="KW-0067">ATP-binding</keyword>
<evidence type="ECO:0000256" key="1">
    <source>
        <dbReference type="ARBA" id="ARBA00005417"/>
    </source>
</evidence>
<dbReference type="Pfam" id="PF00005">
    <property type="entry name" value="ABC_tran"/>
    <property type="match status" value="1"/>
</dbReference>
<dbReference type="InterPro" id="IPR003439">
    <property type="entry name" value="ABC_transporter-like_ATP-bd"/>
</dbReference>
<dbReference type="InterPro" id="IPR017871">
    <property type="entry name" value="ABC_transporter-like_CS"/>
</dbReference>
<dbReference type="Gene3D" id="3.40.50.300">
    <property type="entry name" value="P-loop containing nucleotide triphosphate hydrolases"/>
    <property type="match status" value="1"/>
</dbReference>
<keyword evidence="3" id="KW-0547">Nucleotide-binding</keyword>
<reference evidence="7 8" key="1">
    <citation type="submission" date="2016-10" db="EMBL/GenBank/DDBJ databases">
        <authorList>
            <person name="de Groot N.N."/>
        </authorList>
    </citation>
    <scope>NUCLEOTIDE SEQUENCE [LARGE SCALE GENOMIC DNA]</scope>
    <source>
        <strain evidence="7 8">DSM 27375</strain>
    </source>
</reference>
<evidence type="ECO:0000259" key="6">
    <source>
        <dbReference type="PROSITE" id="PS50893"/>
    </source>
</evidence>
<dbReference type="InterPro" id="IPR027417">
    <property type="entry name" value="P-loop_NTPase"/>
</dbReference>
<dbReference type="AlphaFoldDB" id="A0A1G7U038"/>
<dbReference type="RefSeq" id="WP_074647289.1">
    <property type="nucleotide sequence ID" value="NZ_FNBL01000019.1"/>
</dbReference>
<dbReference type="Proteomes" id="UP000182284">
    <property type="component" value="Unassembled WGS sequence"/>
</dbReference>
<dbReference type="PANTHER" id="PTHR43820">
    <property type="entry name" value="HIGH-AFFINITY BRANCHED-CHAIN AMINO ACID TRANSPORT ATP-BINDING PROTEIN LIVF"/>
    <property type="match status" value="1"/>
</dbReference>
<dbReference type="PROSITE" id="PS00211">
    <property type="entry name" value="ABC_TRANSPORTER_1"/>
    <property type="match status" value="1"/>
</dbReference>
<comment type="similarity">
    <text evidence="1">Belongs to the ABC transporter superfamily.</text>
</comment>
<dbReference type="InterPro" id="IPR052156">
    <property type="entry name" value="BCAA_Transport_ATP-bd_LivF"/>
</dbReference>
<evidence type="ECO:0000256" key="3">
    <source>
        <dbReference type="ARBA" id="ARBA00022741"/>
    </source>
</evidence>
<feature type="domain" description="ABC transporter" evidence="6">
    <location>
        <begin position="4"/>
        <end position="233"/>
    </location>
</feature>
<evidence type="ECO:0000256" key="4">
    <source>
        <dbReference type="ARBA" id="ARBA00022840"/>
    </source>
</evidence>
<dbReference type="EMBL" id="FNBL01000019">
    <property type="protein sequence ID" value="SDG41025.1"/>
    <property type="molecule type" value="Genomic_DNA"/>
</dbReference>
<keyword evidence="2" id="KW-0813">Transport</keyword>
<evidence type="ECO:0000313" key="7">
    <source>
        <dbReference type="EMBL" id="SDG41025.1"/>
    </source>
</evidence>
<dbReference type="GO" id="GO:0005524">
    <property type="term" value="F:ATP binding"/>
    <property type="evidence" value="ECO:0007669"/>
    <property type="project" value="UniProtKB-KW"/>
</dbReference>
<proteinExistence type="inferred from homology"/>
<dbReference type="SUPFAM" id="SSF52540">
    <property type="entry name" value="P-loop containing nucleoside triphosphate hydrolases"/>
    <property type="match status" value="1"/>
</dbReference>
<sequence>MALLEVENLSAGYGLFQALRGISLAAEEGETLAIVGANGAGKTTLLRTICGALPAMTGRVSFDGTSIENSSAHQLARLGISMVPEGRKLFPSLTVEDNLIIGSYPKRKGFWTVERVYALFPELVKRRNNRGLDLSGGEQQMVAIGRALMANPRLLLMDEISLGLAPIVVNQIYKSLPEISGHGTSVVLVEQDLNRALSVSNHVYCLLEGHVELSGLSAQMDRQALIDAYFGANA</sequence>
<dbReference type="InterPro" id="IPR003593">
    <property type="entry name" value="AAA+_ATPase"/>
</dbReference>
<evidence type="ECO:0000313" key="8">
    <source>
        <dbReference type="Proteomes" id="UP000182284"/>
    </source>
</evidence>
<dbReference type="SMART" id="SM00382">
    <property type="entry name" value="AAA"/>
    <property type="match status" value="1"/>
</dbReference>
<dbReference type="GO" id="GO:0015807">
    <property type="term" value="P:L-amino acid transport"/>
    <property type="evidence" value="ECO:0007669"/>
    <property type="project" value="TreeGrafter"/>
</dbReference>
<name>A0A1G7U038_9RHOB</name>
<dbReference type="OrthoDB" id="9806149at2"/>
<dbReference type="PANTHER" id="PTHR43820:SF4">
    <property type="entry name" value="HIGH-AFFINITY BRANCHED-CHAIN AMINO ACID TRANSPORT ATP-BINDING PROTEIN LIVF"/>
    <property type="match status" value="1"/>
</dbReference>
<organism evidence="7 8">
    <name type="scientific">Celeribacter baekdonensis</name>
    <dbReference type="NCBI Taxonomy" id="875171"/>
    <lineage>
        <taxon>Bacteria</taxon>
        <taxon>Pseudomonadati</taxon>
        <taxon>Pseudomonadota</taxon>
        <taxon>Alphaproteobacteria</taxon>
        <taxon>Rhodobacterales</taxon>
        <taxon>Roseobacteraceae</taxon>
        <taxon>Celeribacter</taxon>
    </lineage>
</organism>
<dbReference type="CDD" id="cd03224">
    <property type="entry name" value="ABC_TM1139_LivF_branched"/>
    <property type="match status" value="1"/>
</dbReference>
<dbReference type="GO" id="GO:0016887">
    <property type="term" value="F:ATP hydrolysis activity"/>
    <property type="evidence" value="ECO:0007669"/>
    <property type="project" value="InterPro"/>
</dbReference>
<dbReference type="PROSITE" id="PS50893">
    <property type="entry name" value="ABC_TRANSPORTER_2"/>
    <property type="match status" value="1"/>
</dbReference>
<evidence type="ECO:0000256" key="5">
    <source>
        <dbReference type="ARBA" id="ARBA00022970"/>
    </source>
</evidence>
<accession>A0A1G7U038</accession>
<protein>
    <submittedName>
        <fullName evidence="7">Branched-chain amino acid transport system ATP-binding protein</fullName>
    </submittedName>
</protein>
<evidence type="ECO:0000256" key="2">
    <source>
        <dbReference type="ARBA" id="ARBA00022448"/>
    </source>
</evidence>
<gene>
    <name evidence="7" type="ORF">SAMN04488117_11940</name>
</gene>
<dbReference type="GO" id="GO:0015658">
    <property type="term" value="F:branched-chain amino acid transmembrane transporter activity"/>
    <property type="evidence" value="ECO:0007669"/>
    <property type="project" value="TreeGrafter"/>
</dbReference>